<dbReference type="Proteomes" id="UP000315235">
    <property type="component" value="Unassembled WGS sequence"/>
</dbReference>
<keyword evidence="2" id="KW-0378">Hydrolase</keyword>
<gene>
    <name evidence="2" type="ORF">FM069_05585</name>
</gene>
<dbReference type="InterPro" id="IPR050228">
    <property type="entry name" value="Carboxylesterase_BioH"/>
</dbReference>
<dbReference type="InterPro" id="IPR029058">
    <property type="entry name" value="AB_hydrolase_fold"/>
</dbReference>
<organism evidence="2 3">
    <name type="scientific">Pseudomonas mangiferae</name>
    <dbReference type="NCBI Taxonomy" id="2593654"/>
    <lineage>
        <taxon>Bacteria</taxon>
        <taxon>Pseudomonadati</taxon>
        <taxon>Pseudomonadota</taxon>
        <taxon>Gammaproteobacteria</taxon>
        <taxon>Pseudomonadales</taxon>
        <taxon>Pseudomonadaceae</taxon>
        <taxon>Pseudomonas</taxon>
    </lineage>
</organism>
<dbReference type="RefSeq" id="WP_143487299.1">
    <property type="nucleotide sequence ID" value="NZ_VJOY01000003.1"/>
</dbReference>
<dbReference type="Pfam" id="PF00561">
    <property type="entry name" value="Abhydrolase_1"/>
    <property type="match status" value="1"/>
</dbReference>
<dbReference type="PANTHER" id="PTHR43194">
    <property type="entry name" value="HYDROLASE ALPHA/BETA FOLD FAMILY"/>
    <property type="match status" value="1"/>
</dbReference>
<dbReference type="GO" id="GO:0016787">
    <property type="term" value="F:hydrolase activity"/>
    <property type="evidence" value="ECO:0007669"/>
    <property type="project" value="UniProtKB-KW"/>
</dbReference>
<reference evidence="2 3" key="1">
    <citation type="submission" date="2019-07" db="EMBL/GenBank/DDBJ databases">
        <title>Pseudomonas mangiferae sp. nov., isolated from bark of mango tree in Thailand.</title>
        <authorList>
            <person name="Srisuk N."/>
            <person name="Anurat P."/>
        </authorList>
    </citation>
    <scope>NUCLEOTIDE SEQUENCE [LARGE SCALE GENOMIC DNA]</scope>
    <source>
        <strain evidence="2 3">DMKU_BBB3-04</strain>
    </source>
</reference>
<dbReference type="SUPFAM" id="SSF53474">
    <property type="entry name" value="alpha/beta-Hydrolases"/>
    <property type="match status" value="1"/>
</dbReference>
<evidence type="ECO:0000313" key="3">
    <source>
        <dbReference type="Proteomes" id="UP000315235"/>
    </source>
</evidence>
<dbReference type="Gene3D" id="3.40.50.1820">
    <property type="entry name" value="alpha/beta hydrolase"/>
    <property type="match status" value="1"/>
</dbReference>
<name>A0A553H2C4_9PSED</name>
<dbReference type="InterPro" id="IPR000073">
    <property type="entry name" value="AB_hydrolase_1"/>
</dbReference>
<protein>
    <submittedName>
        <fullName evidence="2">Alpha/beta hydrolase</fullName>
    </submittedName>
</protein>
<comment type="caution">
    <text evidence="2">The sequence shown here is derived from an EMBL/GenBank/DDBJ whole genome shotgun (WGS) entry which is preliminary data.</text>
</comment>
<dbReference type="AlphaFoldDB" id="A0A553H2C4"/>
<dbReference type="OrthoDB" id="6984192at2"/>
<accession>A0A553H2C4</accession>
<feature type="domain" description="AB hydrolase-1" evidence="1">
    <location>
        <begin position="28"/>
        <end position="256"/>
    </location>
</feature>
<evidence type="ECO:0000313" key="2">
    <source>
        <dbReference type="EMBL" id="TRX75907.1"/>
    </source>
</evidence>
<sequence>MKPETAVIAVAGWNIHTEHYRSPQADKTLLLVNGSLATTASFAQTLRYLYPRFNVVLYDAPYAGRSKACNVSGVCLGKEREADILAGLIDHVRADHLMAFSWGGIAALMALARRPRTVTRAVIASFAPTFNDAMLDYLTRGLEHLRQGDRERVAGLVNATIGQHLSALYKRHNHRHIASLDLHEYRQMHAHIQQMLDLESRDYCDAFTAIDIPLLFVNGERDAYTPPADARRFAAYIDDSHFATIDNAGHFLDMEHKRAWEATRDAVLGFLDTSAPARRRLVDTCGALALAG</sequence>
<dbReference type="PANTHER" id="PTHR43194:SF5">
    <property type="entry name" value="PIMELOYL-[ACYL-CARRIER PROTEIN] METHYL ESTER ESTERASE"/>
    <property type="match status" value="1"/>
</dbReference>
<keyword evidence="3" id="KW-1185">Reference proteome</keyword>
<proteinExistence type="predicted"/>
<dbReference type="EMBL" id="VJOY01000003">
    <property type="protein sequence ID" value="TRX75907.1"/>
    <property type="molecule type" value="Genomic_DNA"/>
</dbReference>
<evidence type="ECO:0000259" key="1">
    <source>
        <dbReference type="Pfam" id="PF00561"/>
    </source>
</evidence>